<evidence type="ECO:0000313" key="18">
    <source>
        <dbReference type="Proteomes" id="UP001329915"/>
    </source>
</evidence>
<evidence type="ECO:0000256" key="11">
    <source>
        <dbReference type="ARBA" id="ARBA00023204"/>
    </source>
</evidence>
<evidence type="ECO:0000256" key="4">
    <source>
        <dbReference type="ARBA" id="ARBA00022705"/>
    </source>
</evidence>
<keyword evidence="12 13" id="KW-0742">SOS response</keyword>
<feature type="active site" description="For autocatalytic cleavage activity" evidence="13">
    <location>
        <position position="167"/>
    </location>
</feature>
<evidence type="ECO:0000256" key="8">
    <source>
        <dbReference type="ARBA" id="ARBA00023015"/>
    </source>
</evidence>
<keyword evidence="11 13" id="KW-0234">DNA repair</keyword>
<keyword evidence="6 13" id="KW-0378">Hydrolase</keyword>
<keyword evidence="3 13" id="KW-0678">Repressor</keyword>
<dbReference type="GO" id="GO:0006281">
    <property type="term" value="P:DNA repair"/>
    <property type="evidence" value="ECO:0007669"/>
    <property type="project" value="UniProtKB-UniRule"/>
</dbReference>
<dbReference type="InterPro" id="IPR036286">
    <property type="entry name" value="LexA/Signal_pep-like_sf"/>
</dbReference>
<comment type="catalytic activity">
    <reaction evidence="13">
        <text>Hydrolysis of Ala-|-Gly bond in repressor LexA.</text>
        <dbReference type="EC" id="3.4.21.88"/>
    </reaction>
</comment>
<feature type="active site" description="For autocatalytic cleavage activity" evidence="13">
    <location>
        <position position="130"/>
    </location>
</feature>
<evidence type="ECO:0000256" key="10">
    <source>
        <dbReference type="ARBA" id="ARBA00023163"/>
    </source>
</evidence>
<evidence type="ECO:0000256" key="1">
    <source>
        <dbReference type="ARBA" id="ARBA00007484"/>
    </source>
</evidence>
<dbReference type="GO" id="GO:0006260">
    <property type="term" value="P:DNA replication"/>
    <property type="evidence" value="ECO:0007669"/>
    <property type="project" value="UniProtKB-UniRule"/>
</dbReference>
<evidence type="ECO:0000256" key="2">
    <source>
        <dbReference type="ARBA" id="ARBA00011738"/>
    </source>
</evidence>
<dbReference type="InterPro" id="IPR039418">
    <property type="entry name" value="LexA-like"/>
</dbReference>
<dbReference type="InterPro" id="IPR006197">
    <property type="entry name" value="Peptidase_S24_LexA"/>
</dbReference>
<keyword evidence="10 13" id="KW-0804">Transcription</keyword>
<dbReference type="PANTHER" id="PTHR33516">
    <property type="entry name" value="LEXA REPRESSOR"/>
    <property type="match status" value="1"/>
</dbReference>
<comment type="function">
    <text evidence="13">Represses a number of genes involved in the response to DNA damage (SOS response), including recA and lexA. In the presence of single-stranded DNA, RecA interacts with LexA causing an autocatalytic cleavage which disrupts the DNA-binding part of LexA, leading to derepression of the SOS regulon and eventually DNA repair.</text>
</comment>
<dbReference type="Gene3D" id="2.10.109.10">
    <property type="entry name" value="Umud Fragment, subunit A"/>
    <property type="match status" value="1"/>
</dbReference>
<dbReference type="GO" id="GO:0004252">
    <property type="term" value="F:serine-type endopeptidase activity"/>
    <property type="evidence" value="ECO:0007669"/>
    <property type="project" value="UniProtKB-UniRule"/>
</dbReference>
<dbReference type="SUPFAM" id="SSF46785">
    <property type="entry name" value="Winged helix' DNA-binding domain"/>
    <property type="match status" value="1"/>
</dbReference>
<dbReference type="InterPro" id="IPR006200">
    <property type="entry name" value="LexA"/>
</dbReference>
<keyword evidence="7 13" id="KW-0068">Autocatalytic cleavage</keyword>
<dbReference type="NCBIfam" id="TIGR00498">
    <property type="entry name" value="lexA"/>
    <property type="match status" value="1"/>
</dbReference>
<feature type="domain" description="Peptidase S24/S26A/S26B/S26C" evidence="15">
    <location>
        <begin position="86"/>
        <end position="200"/>
    </location>
</feature>
<dbReference type="Proteomes" id="UP001329915">
    <property type="component" value="Chromosome"/>
</dbReference>
<evidence type="ECO:0000256" key="5">
    <source>
        <dbReference type="ARBA" id="ARBA00022763"/>
    </source>
</evidence>
<dbReference type="Pfam" id="PF00717">
    <property type="entry name" value="Peptidase_S24"/>
    <property type="match status" value="1"/>
</dbReference>
<feature type="site" description="Cleavage; by autolysis" evidence="13">
    <location>
        <begin position="93"/>
        <end position="94"/>
    </location>
</feature>
<name>A0AAU0UMM1_9FIRM</name>
<proteinExistence type="inferred from homology"/>
<comment type="similarity">
    <text evidence="1 13 14">Belongs to the peptidase S24 family.</text>
</comment>
<dbReference type="InterPro" id="IPR006199">
    <property type="entry name" value="LexA_DNA-bd_dom"/>
</dbReference>
<organism evidence="17 18">
    <name type="scientific">Metallumcola ferriviriculae</name>
    <dbReference type="NCBI Taxonomy" id="3039180"/>
    <lineage>
        <taxon>Bacteria</taxon>
        <taxon>Bacillati</taxon>
        <taxon>Bacillota</taxon>
        <taxon>Clostridia</taxon>
        <taxon>Neomoorellales</taxon>
        <taxon>Desulfitibacteraceae</taxon>
        <taxon>Metallumcola</taxon>
    </lineage>
</organism>
<comment type="subunit">
    <text evidence="2 13">Homodimer.</text>
</comment>
<dbReference type="InterPro" id="IPR015927">
    <property type="entry name" value="Peptidase_S24_S26A/B/C"/>
</dbReference>
<keyword evidence="9 13" id="KW-0238">DNA-binding</keyword>
<feature type="domain" description="LexA repressor DNA-binding" evidence="16">
    <location>
        <begin position="6"/>
        <end position="68"/>
    </location>
</feature>
<dbReference type="FunFam" id="2.10.109.10:FF:000001">
    <property type="entry name" value="LexA repressor"/>
    <property type="match status" value="1"/>
</dbReference>
<dbReference type="GO" id="GO:0003677">
    <property type="term" value="F:DNA binding"/>
    <property type="evidence" value="ECO:0007669"/>
    <property type="project" value="UniProtKB-UniRule"/>
</dbReference>
<dbReference type="GO" id="GO:0009432">
    <property type="term" value="P:SOS response"/>
    <property type="evidence" value="ECO:0007669"/>
    <property type="project" value="UniProtKB-UniRule"/>
</dbReference>
<dbReference type="RefSeq" id="WP_366921789.1">
    <property type="nucleotide sequence ID" value="NZ_CP121694.1"/>
</dbReference>
<evidence type="ECO:0000259" key="15">
    <source>
        <dbReference type="Pfam" id="PF00717"/>
    </source>
</evidence>
<keyword evidence="18" id="KW-1185">Reference proteome</keyword>
<dbReference type="PRINTS" id="PR00726">
    <property type="entry name" value="LEXASERPTASE"/>
</dbReference>
<feature type="DNA-binding region" description="H-T-H motif" evidence="13">
    <location>
        <begin position="31"/>
        <end position="51"/>
    </location>
</feature>
<reference evidence="17 18" key="1">
    <citation type="submission" date="2023-04" db="EMBL/GenBank/DDBJ databases">
        <authorList>
            <person name="Hsu D."/>
        </authorList>
    </citation>
    <scope>NUCLEOTIDE SEQUENCE [LARGE SCALE GENOMIC DNA]</scope>
    <source>
        <strain evidence="17 18">MK1</strain>
    </source>
</reference>
<dbReference type="Gene3D" id="1.10.10.10">
    <property type="entry name" value="Winged helix-like DNA-binding domain superfamily/Winged helix DNA-binding domain"/>
    <property type="match status" value="1"/>
</dbReference>
<dbReference type="AlphaFoldDB" id="A0AAU0UMM1"/>
<dbReference type="EC" id="3.4.21.88" evidence="13"/>
<dbReference type="InterPro" id="IPR036390">
    <property type="entry name" value="WH_DNA-bd_sf"/>
</dbReference>
<dbReference type="KEGG" id="dbc:MFMK1_002205"/>
<keyword evidence="5 13" id="KW-0227">DNA damage</keyword>
<evidence type="ECO:0000256" key="12">
    <source>
        <dbReference type="ARBA" id="ARBA00023236"/>
    </source>
</evidence>
<dbReference type="Pfam" id="PF01726">
    <property type="entry name" value="LexA_DNA_bind"/>
    <property type="match status" value="1"/>
</dbReference>
<accession>A0AAU0UMM1</accession>
<sequence>MSKYPNLSNRQASILDYIYQQISTKGYPPSVREIGAAVGLSSSSTVHSHLAYLQQTGYIRRDPSKPRAIELLDNEFQPKKEMTTVPLVGQITAGEPILASENVEDRYPLPLDLIGNPGEDIFMLKVRGDSMINAGILDGDQILVRSQSTASDGEIVVALLGEEATVKTFYKEASAIRLQPENDSLAPIISRDVQIIGKVIGLYRVIF</sequence>
<dbReference type="EMBL" id="CP121694">
    <property type="protein sequence ID" value="WRO22376.1"/>
    <property type="molecule type" value="Genomic_DNA"/>
</dbReference>
<keyword evidence="4 13" id="KW-0235">DNA replication</keyword>
<keyword evidence="8 13" id="KW-0805">Transcription regulation</keyword>
<dbReference type="HAMAP" id="MF_00015">
    <property type="entry name" value="LexA"/>
    <property type="match status" value="1"/>
</dbReference>
<dbReference type="InterPro" id="IPR036388">
    <property type="entry name" value="WH-like_DNA-bd_sf"/>
</dbReference>
<dbReference type="GO" id="GO:0006508">
    <property type="term" value="P:proteolysis"/>
    <property type="evidence" value="ECO:0007669"/>
    <property type="project" value="InterPro"/>
</dbReference>
<dbReference type="PANTHER" id="PTHR33516:SF2">
    <property type="entry name" value="LEXA REPRESSOR-RELATED"/>
    <property type="match status" value="1"/>
</dbReference>
<dbReference type="FunFam" id="1.10.10.10:FF:000009">
    <property type="entry name" value="LexA repressor"/>
    <property type="match status" value="1"/>
</dbReference>
<evidence type="ECO:0000256" key="6">
    <source>
        <dbReference type="ARBA" id="ARBA00022801"/>
    </source>
</evidence>
<dbReference type="InterPro" id="IPR050077">
    <property type="entry name" value="LexA_repressor"/>
</dbReference>
<evidence type="ECO:0000256" key="14">
    <source>
        <dbReference type="RuleBase" id="RU003991"/>
    </source>
</evidence>
<evidence type="ECO:0000256" key="13">
    <source>
        <dbReference type="HAMAP-Rule" id="MF_00015"/>
    </source>
</evidence>
<protein>
    <recommendedName>
        <fullName evidence="13">LexA repressor</fullName>
        <ecNumber evidence="13">3.4.21.88</ecNumber>
    </recommendedName>
</protein>
<evidence type="ECO:0000256" key="3">
    <source>
        <dbReference type="ARBA" id="ARBA00022491"/>
    </source>
</evidence>
<dbReference type="GO" id="GO:0045892">
    <property type="term" value="P:negative regulation of DNA-templated transcription"/>
    <property type="evidence" value="ECO:0007669"/>
    <property type="project" value="UniProtKB-UniRule"/>
</dbReference>
<evidence type="ECO:0000256" key="9">
    <source>
        <dbReference type="ARBA" id="ARBA00023125"/>
    </source>
</evidence>
<evidence type="ECO:0000256" key="7">
    <source>
        <dbReference type="ARBA" id="ARBA00022813"/>
    </source>
</evidence>
<dbReference type="SUPFAM" id="SSF51306">
    <property type="entry name" value="LexA/Signal peptidase"/>
    <property type="match status" value="1"/>
</dbReference>
<dbReference type="CDD" id="cd06529">
    <property type="entry name" value="S24_LexA-like"/>
    <property type="match status" value="1"/>
</dbReference>
<gene>
    <name evidence="13 17" type="primary">lexA</name>
    <name evidence="17" type="ORF">MFMK1_002205</name>
</gene>
<evidence type="ECO:0000313" key="17">
    <source>
        <dbReference type="EMBL" id="WRO22376.1"/>
    </source>
</evidence>
<evidence type="ECO:0000259" key="16">
    <source>
        <dbReference type="Pfam" id="PF01726"/>
    </source>
</evidence>